<keyword evidence="2" id="KW-1133">Transmembrane helix</keyword>
<comment type="caution">
    <text evidence="3">The sequence shown here is derived from an EMBL/GenBank/DDBJ whole genome shotgun (WGS) entry which is preliminary data.</text>
</comment>
<dbReference type="AlphaFoldDB" id="A0AAW0G6B7"/>
<reference evidence="3 4" key="1">
    <citation type="submission" date="2022-09" db="EMBL/GenBank/DDBJ databases">
        <authorList>
            <person name="Palmer J.M."/>
        </authorList>
    </citation>
    <scope>NUCLEOTIDE SEQUENCE [LARGE SCALE GENOMIC DNA]</scope>
    <source>
        <strain evidence="3 4">DSM 7382</strain>
    </source>
</reference>
<gene>
    <name evidence="3" type="ORF">QCA50_011367</name>
</gene>
<feature type="compositionally biased region" description="Basic and acidic residues" evidence="1">
    <location>
        <begin position="26"/>
        <end position="61"/>
    </location>
</feature>
<evidence type="ECO:0000256" key="2">
    <source>
        <dbReference type="SAM" id="Phobius"/>
    </source>
</evidence>
<feature type="compositionally biased region" description="Polar residues" evidence="1">
    <location>
        <begin position="15"/>
        <end position="25"/>
    </location>
</feature>
<evidence type="ECO:0000313" key="3">
    <source>
        <dbReference type="EMBL" id="KAK7685503.1"/>
    </source>
</evidence>
<keyword evidence="4" id="KW-1185">Reference proteome</keyword>
<proteinExistence type="predicted"/>
<organism evidence="3 4">
    <name type="scientific">Cerrena zonata</name>
    <dbReference type="NCBI Taxonomy" id="2478898"/>
    <lineage>
        <taxon>Eukaryota</taxon>
        <taxon>Fungi</taxon>
        <taxon>Dikarya</taxon>
        <taxon>Basidiomycota</taxon>
        <taxon>Agaricomycotina</taxon>
        <taxon>Agaricomycetes</taxon>
        <taxon>Polyporales</taxon>
        <taxon>Cerrenaceae</taxon>
        <taxon>Cerrena</taxon>
    </lineage>
</organism>
<feature type="transmembrane region" description="Helical" evidence="2">
    <location>
        <begin position="83"/>
        <end position="101"/>
    </location>
</feature>
<dbReference type="EMBL" id="JASBNA010000020">
    <property type="protein sequence ID" value="KAK7685503.1"/>
    <property type="molecule type" value="Genomic_DNA"/>
</dbReference>
<evidence type="ECO:0000256" key="1">
    <source>
        <dbReference type="SAM" id="MobiDB-lite"/>
    </source>
</evidence>
<evidence type="ECO:0000313" key="4">
    <source>
        <dbReference type="Proteomes" id="UP001385951"/>
    </source>
</evidence>
<keyword evidence="2" id="KW-0472">Membrane</keyword>
<name>A0AAW0G6B7_9APHY</name>
<keyword evidence="2" id="KW-0812">Transmembrane</keyword>
<sequence length="137" mass="15155">MSSLLRFLPSRQKTEAQVSDSSSNVDVKEPVQVSEKDNEKYARTSKDDSSLGELYEVKDQDPDLNPGSLTLEEDAAGGMGRHLGVFSCTLLIVGRIIGTGIFSTPSSYPRFGWIGRCITYALGPWFYHVILWSLHLA</sequence>
<accession>A0AAW0G6B7</accession>
<feature type="region of interest" description="Disordered" evidence="1">
    <location>
        <begin position="1"/>
        <end position="66"/>
    </location>
</feature>
<feature type="transmembrane region" description="Helical" evidence="2">
    <location>
        <begin position="113"/>
        <end position="134"/>
    </location>
</feature>
<dbReference type="Proteomes" id="UP001385951">
    <property type="component" value="Unassembled WGS sequence"/>
</dbReference>
<protein>
    <submittedName>
        <fullName evidence="3">Uncharacterized protein</fullName>
    </submittedName>
</protein>